<comment type="caution">
    <text evidence="2">The sequence shown here is derived from an EMBL/GenBank/DDBJ whole genome shotgun (WGS) entry which is preliminary data.</text>
</comment>
<gene>
    <name evidence="2" type="ORF">KY465_03485</name>
</gene>
<dbReference type="InterPro" id="IPR013766">
    <property type="entry name" value="Thioredoxin_domain"/>
</dbReference>
<dbReference type="Proteomes" id="UP001430804">
    <property type="component" value="Unassembled WGS sequence"/>
</dbReference>
<evidence type="ECO:0000259" key="1">
    <source>
        <dbReference type="PROSITE" id="PS51352"/>
    </source>
</evidence>
<evidence type="ECO:0000313" key="2">
    <source>
        <dbReference type="EMBL" id="MBW3096338.1"/>
    </source>
</evidence>
<dbReference type="InterPro" id="IPR000866">
    <property type="entry name" value="AhpC/TSA"/>
</dbReference>
<name>A0ABS6WK73_9HYPH</name>
<organism evidence="2 3">
    <name type="scientific">Pseudohoeflea coraliihabitans</name>
    <dbReference type="NCBI Taxonomy" id="2860393"/>
    <lineage>
        <taxon>Bacteria</taxon>
        <taxon>Pseudomonadati</taxon>
        <taxon>Pseudomonadota</taxon>
        <taxon>Alphaproteobacteria</taxon>
        <taxon>Hyphomicrobiales</taxon>
        <taxon>Rhizobiaceae</taxon>
        <taxon>Pseudohoeflea</taxon>
    </lineage>
</organism>
<dbReference type="Pfam" id="PF00578">
    <property type="entry name" value="AhpC-TSA"/>
    <property type="match status" value="1"/>
</dbReference>
<proteinExistence type="predicted"/>
<reference evidence="2" key="1">
    <citation type="submission" date="2021-07" db="EMBL/GenBank/DDBJ databases">
        <title>Pseudohoeflea marina sp. nov. a polyhydroxyalcanoate-producing bacterium.</title>
        <authorList>
            <person name="Zheng W."/>
            <person name="Yu S."/>
            <person name="Huang Y."/>
        </authorList>
    </citation>
    <scope>NUCLEOTIDE SEQUENCE</scope>
    <source>
        <strain evidence="2">DP4N28-3</strain>
    </source>
</reference>
<evidence type="ECO:0000313" key="3">
    <source>
        <dbReference type="Proteomes" id="UP001430804"/>
    </source>
</evidence>
<dbReference type="RefSeq" id="WP_219158471.1">
    <property type="nucleotide sequence ID" value="NZ_JAHWQX010000001.1"/>
</dbReference>
<protein>
    <submittedName>
        <fullName evidence="2">Redoxin domain-containing protein</fullName>
    </submittedName>
</protein>
<feature type="domain" description="Thioredoxin" evidence="1">
    <location>
        <begin position="6"/>
        <end position="164"/>
    </location>
</feature>
<accession>A0ABS6WK73</accession>
<dbReference type="PROSITE" id="PS51352">
    <property type="entry name" value="THIOREDOXIN_2"/>
    <property type="match status" value="1"/>
</dbReference>
<sequence length="175" mass="19232">MTQHVLLPGSPAPALSLPAIGGGHIDLAATKPTHFTVVFFYRGVHCPICKSQLEEVAQRGEAFEKRGLAVLAASMDSEERAQRQREQWDISALDVGYGLSEDDARQWGLFISKKEKDAEPERFAEPGIGVIYPDGKVYALFYQSVPFARPRLDDLLKGLDFIIAKNYPANGTLAA</sequence>
<keyword evidence="3" id="KW-1185">Reference proteome</keyword>
<dbReference type="EMBL" id="JAHWQX010000001">
    <property type="protein sequence ID" value="MBW3096338.1"/>
    <property type="molecule type" value="Genomic_DNA"/>
</dbReference>